<dbReference type="Proteomes" id="UP000178515">
    <property type="component" value="Unassembled WGS sequence"/>
</dbReference>
<proteinExistence type="predicted"/>
<gene>
    <name evidence="1" type="ORF">A3F24_03200</name>
</gene>
<protein>
    <submittedName>
        <fullName evidence="1">Uncharacterized protein</fullName>
    </submittedName>
</protein>
<organism evidence="1 2">
    <name type="scientific">Candidatus Colwellbacteria bacterium RIFCSPHIGHO2_12_FULL_44_17</name>
    <dbReference type="NCBI Taxonomy" id="1797689"/>
    <lineage>
        <taxon>Bacteria</taxon>
        <taxon>Candidatus Colwelliibacteriota</taxon>
    </lineage>
</organism>
<dbReference type="AlphaFoldDB" id="A0A1G1Z3M6"/>
<reference evidence="1 2" key="1">
    <citation type="journal article" date="2016" name="Nat. Commun.">
        <title>Thousands of microbial genomes shed light on interconnected biogeochemical processes in an aquifer system.</title>
        <authorList>
            <person name="Anantharaman K."/>
            <person name="Brown C.T."/>
            <person name="Hug L.A."/>
            <person name="Sharon I."/>
            <person name="Castelle C.J."/>
            <person name="Probst A.J."/>
            <person name="Thomas B.C."/>
            <person name="Singh A."/>
            <person name="Wilkins M.J."/>
            <person name="Karaoz U."/>
            <person name="Brodie E.L."/>
            <person name="Williams K.H."/>
            <person name="Hubbard S.S."/>
            <person name="Banfield J.F."/>
        </authorList>
    </citation>
    <scope>NUCLEOTIDE SEQUENCE [LARGE SCALE GENOMIC DNA]</scope>
</reference>
<name>A0A1G1Z3M6_9BACT</name>
<dbReference type="EMBL" id="MHIX01000023">
    <property type="protein sequence ID" value="OGY59134.1"/>
    <property type="molecule type" value="Genomic_DNA"/>
</dbReference>
<evidence type="ECO:0000313" key="1">
    <source>
        <dbReference type="EMBL" id="OGY59134.1"/>
    </source>
</evidence>
<evidence type="ECO:0000313" key="2">
    <source>
        <dbReference type="Proteomes" id="UP000178515"/>
    </source>
</evidence>
<accession>A0A1G1Z3M6</accession>
<sequence length="121" mass="14098">MKESLSVFYFTPDVGLHSFLIEDAEIAVRAAREAASKLPWWKALEFMKVYLTSALRGEGMMIVSLTVNDWFPYWEKVVSSMLTILRDEFEKLPAHYVVRIERPRLIGGWNVDVILDKSHFF</sequence>
<dbReference type="STRING" id="1797689.A3F24_03200"/>
<comment type="caution">
    <text evidence="1">The sequence shown here is derived from an EMBL/GenBank/DDBJ whole genome shotgun (WGS) entry which is preliminary data.</text>
</comment>